<dbReference type="AlphaFoldDB" id="A0A916Z0L4"/>
<reference evidence="3" key="2">
    <citation type="submission" date="2020-09" db="EMBL/GenBank/DDBJ databases">
        <authorList>
            <person name="Sun Q."/>
            <person name="Zhou Y."/>
        </authorList>
    </citation>
    <scope>NUCLEOTIDE SEQUENCE</scope>
    <source>
        <strain evidence="3">CGMCC 1.15360</strain>
    </source>
</reference>
<organism evidence="3 4">
    <name type="scientific">Croceicoccus mobilis</name>
    <dbReference type="NCBI Taxonomy" id="1703339"/>
    <lineage>
        <taxon>Bacteria</taxon>
        <taxon>Pseudomonadati</taxon>
        <taxon>Pseudomonadota</taxon>
        <taxon>Alphaproteobacteria</taxon>
        <taxon>Sphingomonadales</taxon>
        <taxon>Erythrobacteraceae</taxon>
        <taxon>Croceicoccus</taxon>
    </lineage>
</organism>
<proteinExistence type="predicted"/>
<gene>
    <name evidence="3" type="ORF">GCM10010990_19570</name>
</gene>
<keyword evidence="4" id="KW-1185">Reference proteome</keyword>
<feature type="region of interest" description="Disordered" evidence="1">
    <location>
        <begin position="29"/>
        <end position="71"/>
    </location>
</feature>
<feature type="compositionally biased region" description="Basic and acidic residues" evidence="1">
    <location>
        <begin position="43"/>
        <end position="55"/>
    </location>
</feature>
<protein>
    <recommendedName>
        <fullName evidence="5">Secreted protein</fullName>
    </recommendedName>
</protein>
<evidence type="ECO:0000313" key="3">
    <source>
        <dbReference type="EMBL" id="GGD70109.1"/>
    </source>
</evidence>
<dbReference type="OrthoDB" id="7433054at2"/>
<feature type="signal peptide" evidence="2">
    <location>
        <begin position="1"/>
        <end position="23"/>
    </location>
</feature>
<dbReference type="Proteomes" id="UP000612349">
    <property type="component" value="Unassembled WGS sequence"/>
</dbReference>
<feature type="compositionally biased region" description="Basic and acidic residues" evidence="1">
    <location>
        <begin position="62"/>
        <end position="71"/>
    </location>
</feature>
<evidence type="ECO:0008006" key="5">
    <source>
        <dbReference type="Google" id="ProtNLM"/>
    </source>
</evidence>
<feature type="chain" id="PRO_5037091938" description="Secreted protein" evidence="2">
    <location>
        <begin position="24"/>
        <end position="89"/>
    </location>
</feature>
<keyword evidence="2" id="KW-0732">Signal</keyword>
<evidence type="ECO:0000313" key="4">
    <source>
        <dbReference type="Proteomes" id="UP000612349"/>
    </source>
</evidence>
<name>A0A916Z0L4_9SPHN</name>
<sequence length="89" mass="9770">MKRLLALFAILFGMAALVAPAHARMAAKAESSAVAGNTATSEAKTDRYGQEVRPDARRKKRERELGKPDTESYRTVIVPTVMLVDRPLT</sequence>
<reference evidence="3" key="1">
    <citation type="journal article" date="2014" name="Int. J. Syst. Evol. Microbiol.">
        <title>Complete genome sequence of Corynebacterium casei LMG S-19264T (=DSM 44701T), isolated from a smear-ripened cheese.</title>
        <authorList>
            <consortium name="US DOE Joint Genome Institute (JGI-PGF)"/>
            <person name="Walter F."/>
            <person name="Albersmeier A."/>
            <person name="Kalinowski J."/>
            <person name="Ruckert C."/>
        </authorList>
    </citation>
    <scope>NUCLEOTIDE SEQUENCE</scope>
    <source>
        <strain evidence="3">CGMCC 1.15360</strain>
    </source>
</reference>
<evidence type="ECO:0000256" key="1">
    <source>
        <dbReference type="SAM" id="MobiDB-lite"/>
    </source>
</evidence>
<comment type="caution">
    <text evidence="3">The sequence shown here is derived from an EMBL/GenBank/DDBJ whole genome shotgun (WGS) entry which is preliminary data.</text>
</comment>
<dbReference type="RefSeq" id="WP_066777825.1">
    <property type="nucleotide sequence ID" value="NZ_BMIP01000003.1"/>
</dbReference>
<dbReference type="EMBL" id="BMIP01000003">
    <property type="protein sequence ID" value="GGD70109.1"/>
    <property type="molecule type" value="Genomic_DNA"/>
</dbReference>
<evidence type="ECO:0000256" key="2">
    <source>
        <dbReference type="SAM" id="SignalP"/>
    </source>
</evidence>
<accession>A0A916Z0L4</accession>